<evidence type="ECO:0000313" key="3">
    <source>
        <dbReference type="Proteomes" id="UP000193411"/>
    </source>
</evidence>
<accession>A0A1Y2I537</accession>
<evidence type="ECO:0000256" key="1">
    <source>
        <dbReference type="SAM" id="MobiDB-lite"/>
    </source>
</evidence>
<dbReference type="EMBL" id="MCFL01000001">
    <property type="protein sequence ID" value="ORZ41161.1"/>
    <property type="molecule type" value="Genomic_DNA"/>
</dbReference>
<dbReference type="Proteomes" id="UP000193411">
    <property type="component" value="Unassembled WGS sequence"/>
</dbReference>
<feature type="compositionally biased region" description="Basic and acidic residues" evidence="1">
    <location>
        <begin position="1"/>
        <end position="12"/>
    </location>
</feature>
<name>A0A1Y2I537_9FUNG</name>
<reference evidence="2 3" key="1">
    <citation type="submission" date="2016-07" db="EMBL/GenBank/DDBJ databases">
        <title>Pervasive Adenine N6-methylation of Active Genes in Fungi.</title>
        <authorList>
            <consortium name="DOE Joint Genome Institute"/>
            <person name="Mondo S.J."/>
            <person name="Dannebaum R.O."/>
            <person name="Kuo R.C."/>
            <person name="Labutti K."/>
            <person name="Haridas S."/>
            <person name="Kuo A."/>
            <person name="Salamov A."/>
            <person name="Ahrendt S.R."/>
            <person name="Lipzen A."/>
            <person name="Sullivan W."/>
            <person name="Andreopoulos W.B."/>
            <person name="Clum A."/>
            <person name="Lindquist E."/>
            <person name="Daum C."/>
            <person name="Ramamoorthy G.K."/>
            <person name="Gryganskyi A."/>
            <person name="Culley D."/>
            <person name="Magnuson J.K."/>
            <person name="James T.Y."/>
            <person name="O'Malley M.A."/>
            <person name="Stajich J.E."/>
            <person name="Spatafora J.W."/>
            <person name="Visel A."/>
            <person name="Grigoriev I.V."/>
        </authorList>
    </citation>
    <scope>NUCLEOTIDE SEQUENCE [LARGE SCALE GENOMIC DNA]</scope>
    <source>
        <strain evidence="2 3">PL171</strain>
    </source>
</reference>
<comment type="caution">
    <text evidence="2">The sequence shown here is derived from an EMBL/GenBank/DDBJ whole genome shotgun (WGS) entry which is preliminary data.</text>
</comment>
<feature type="compositionally biased region" description="Basic and acidic residues" evidence="1">
    <location>
        <begin position="34"/>
        <end position="46"/>
    </location>
</feature>
<protein>
    <submittedName>
        <fullName evidence="2">Uncharacterized protein</fullName>
    </submittedName>
</protein>
<dbReference type="AlphaFoldDB" id="A0A1Y2I537"/>
<proteinExistence type="predicted"/>
<evidence type="ECO:0000313" key="2">
    <source>
        <dbReference type="EMBL" id="ORZ41161.1"/>
    </source>
</evidence>
<organism evidence="2 3">
    <name type="scientific">Catenaria anguillulae PL171</name>
    <dbReference type="NCBI Taxonomy" id="765915"/>
    <lineage>
        <taxon>Eukaryota</taxon>
        <taxon>Fungi</taxon>
        <taxon>Fungi incertae sedis</taxon>
        <taxon>Blastocladiomycota</taxon>
        <taxon>Blastocladiomycetes</taxon>
        <taxon>Blastocladiales</taxon>
        <taxon>Catenariaceae</taxon>
        <taxon>Catenaria</taxon>
    </lineage>
</organism>
<feature type="region of interest" description="Disordered" evidence="1">
    <location>
        <begin position="1"/>
        <end position="92"/>
    </location>
</feature>
<gene>
    <name evidence="2" type="ORF">BCR44DRAFT_1000304</name>
</gene>
<sequence>MARMDAAKEKAALSKSKPVSRKRKTRSAAVDDGNVDKLEIKVKVEPVNEETEQPAQKKRRRTARRTTPSSDSVEPAIELPQPEPVAVSASSAEPELQLVGHYPPSRSLVPIMPHPHVMPPLSLQQPIQFPMVNQGTLLSQSLQSPPPSVYVPKPLRAILQPTASQSYSDYHNQAWMSAQSTTAGGKYVPIAPAPATSDSLLLPRLSRAVASAVASGRKSPVSFMR</sequence>
<keyword evidence="3" id="KW-1185">Reference proteome</keyword>